<organism evidence="3 4">
    <name type="scientific">Aspergillus uvarum CBS 121591</name>
    <dbReference type="NCBI Taxonomy" id="1448315"/>
    <lineage>
        <taxon>Eukaryota</taxon>
        <taxon>Fungi</taxon>
        <taxon>Dikarya</taxon>
        <taxon>Ascomycota</taxon>
        <taxon>Pezizomycotina</taxon>
        <taxon>Eurotiomycetes</taxon>
        <taxon>Eurotiomycetidae</taxon>
        <taxon>Eurotiales</taxon>
        <taxon>Aspergillaceae</taxon>
        <taxon>Aspergillus</taxon>
        <taxon>Aspergillus subgen. Circumdati</taxon>
    </lineage>
</organism>
<dbReference type="EMBL" id="KZ821777">
    <property type="protein sequence ID" value="PYH75795.1"/>
    <property type="molecule type" value="Genomic_DNA"/>
</dbReference>
<sequence length="504" mass="57185">MAVAASSSLVPEAQTILSFFDQLKALSPSVGYEMIMNIYEDNRKLQGRLDEMSNNVKKKEVAIDEMFEVNEKGKSQHRETIAQVQQLEKVIQEKESLVEKQIQGLRDRDTQIKKLTAEIKKQAEHLARTKQECGTLQGTIEAKDAIITDLKTDKVNLNDRLTRLEKLNSDIKEASQNLESTLGDVQTKLCRVEGFTVGHLDVEENILIDRFTGLWELAKTKLNAVFAVDLPPESFQNVSAWSKLRESHLARTHRIPLPCSNSQAAKQIRSALVLAILAREIDQHVFQPVYILPTDPRIRQTLKYLARTDFEKETFCRSLMQSINSDLQEKSLQTIIKNVVGNVLCYIDDILPDTQRASLYSEIEVIVRKAAEVWQLIRRSKRMYEPDFDPPESDEDWIAFDAPDKERSASGSKHNPRESDTLTVFPRLSSIENNNVIDYSVVIQLASSSPFLSKARSEIKREPSSPSVVRVVAKAWRNRSVTSKDTNVRQSLELANGHDKVNGK</sequence>
<dbReference type="RefSeq" id="XP_025485995.1">
    <property type="nucleotide sequence ID" value="XM_025637681.1"/>
</dbReference>
<dbReference type="VEuPathDB" id="FungiDB:BO82DRAFT_379306"/>
<dbReference type="OrthoDB" id="5421041at2759"/>
<name>A0A319BSY3_9EURO</name>
<keyword evidence="4" id="KW-1185">Reference proteome</keyword>
<evidence type="ECO:0008006" key="5">
    <source>
        <dbReference type="Google" id="ProtNLM"/>
    </source>
</evidence>
<feature type="region of interest" description="Disordered" evidence="2">
    <location>
        <begin position="482"/>
        <end position="504"/>
    </location>
</feature>
<dbReference type="GeneID" id="37140423"/>
<evidence type="ECO:0000256" key="1">
    <source>
        <dbReference type="SAM" id="Coils"/>
    </source>
</evidence>
<gene>
    <name evidence="3" type="ORF">BO82DRAFT_379306</name>
</gene>
<dbReference type="Proteomes" id="UP000248340">
    <property type="component" value="Unassembled WGS sequence"/>
</dbReference>
<feature type="coiled-coil region" evidence="1">
    <location>
        <begin position="35"/>
        <end position="184"/>
    </location>
</feature>
<proteinExistence type="predicted"/>
<keyword evidence="1" id="KW-0175">Coiled coil</keyword>
<evidence type="ECO:0000256" key="2">
    <source>
        <dbReference type="SAM" id="MobiDB-lite"/>
    </source>
</evidence>
<protein>
    <recommendedName>
        <fullName evidence="5">MEI5 protein</fullName>
    </recommendedName>
</protein>
<evidence type="ECO:0000313" key="3">
    <source>
        <dbReference type="EMBL" id="PYH75795.1"/>
    </source>
</evidence>
<dbReference type="AlphaFoldDB" id="A0A319BSY3"/>
<reference evidence="3 4" key="1">
    <citation type="submission" date="2016-12" db="EMBL/GenBank/DDBJ databases">
        <title>The genomes of Aspergillus section Nigri reveals drivers in fungal speciation.</title>
        <authorList>
            <consortium name="DOE Joint Genome Institute"/>
            <person name="Vesth T.C."/>
            <person name="Nybo J."/>
            <person name="Theobald S."/>
            <person name="Brandl J."/>
            <person name="Frisvad J.C."/>
            <person name="Nielsen K.F."/>
            <person name="Lyhne E.K."/>
            <person name="Kogle M.E."/>
            <person name="Kuo A."/>
            <person name="Riley R."/>
            <person name="Clum A."/>
            <person name="Nolan M."/>
            <person name="Lipzen A."/>
            <person name="Salamov A."/>
            <person name="Henrissat B."/>
            <person name="Wiebenga A."/>
            <person name="De Vries R.P."/>
            <person name="Grigoriev I.V."/>
            <person name="Mortensen U.H."/>
            <person name="Andersen M.R."/>
            <person name="Baker S.E."/>
        </authorList>
    </citation>
    <scope>NUCLEOTIDE SEQUENCE [LARGE SCALE GENOMIC DNA]</scope>
    <source>
        <strain evidence="3 4">CBS 121591</strain>
    </source>
</reference>
<accession>A0A319BSY3</accession>
<evidence type="ECO:0000313" key="4">
    <source>
        <dbReference type="Proteomes" id="UP000248340"/>
    </source>
</evidence>